<dbReference type="PANTHER" id="PTHR33077:SF52">
    <property type="entry name" value="PROTEIN TIFY 11D"/>
    <property type="match status" value="1"/>
</dbReference>
<feature type="domain" description="Tify" evidence="4">
    <location>
        <begin position="109"/>
        <end position="144"/>
    </location>
</feature>
<accession>A0AAE1XKW9</accession>
<dbReference type="InterPro" id="IPR018467">
    <property type="entry name" value="CCT_CS"/>
</dbReference>
<evidence type="ECO:0000256" key="2">
    <source>
        <dbReference type="RuleBase" id="RU369065"/>
    </source>
</evidence>
<dbReference type="Pfam" id="PF06200">
    <property type="entry name" value="tify"/>
    <property type="match status" value="1"/>
</dbReference>
<dbReference type="Pfam" id="PF09425">
    <property type="entry name" value="Jas_motif"/>
    <property type="match status" value="1"/>
</dbReference>
<feature type="region of interest" description="Disordered" evidence="3">
    <location>
        <begin position="157"/>
        <end position="282"/>
    </location>
</feature>
<dbReference type="PANTHER" id="PTHR33077">
    <property type="entry name" value="PROTEIN TIFY 4A-RELATED-RELATED"/>
    <property type="match status" value="1"/>
</dbReference>
<reference evidence="5" key="1">
    <citation type="submission" date="2020-06" db="EMBL/GenBank/DDBJ databases">
        <authorList>
            <person name="Li T."/>
            <person name="Hu X."/>
            <person name="Zhang T."/>
            <person name="Song X."/>
            <person name="Zhang H."/>
            <person name="Dai N."/>
            <person name="Sheng W."/>
            <person name="Hou X."/>
            <person name="Wei L."/>
        </authorList>
    </citation>
    <scope>NUCLEOTIDE SEQUENCE</scope>
    <source>
        <strain evidence="5">3651</strain>
        <tissue evidence="5">Leaf</tissue>
    </source>
</reference>
<dbReference type="SMART" id="SM00979">
    <property type="entry name" value="TIFY"/>
    <property type="match status" value="1"/>
</dbReference>
<comment type="subcellular location">
    <subcellularLocation>
        <location evidence="2">Nucleus</location>
    </subcellularLocation>
</comment>
<name>A0AAE1XKW9_9LAMI</name>
<comment type="similarity">
    <text evidence="1 2">Belongs to the TIFY/JAZ family.</text>
</comment>
<evidence type="ECO:0000313" key="6">
    <source>
        <dbReference type="Proteomes" id="UP001293254"/>
    </source>
</evidence>
<organism evidence="5 6">
    <name type="scientific">Sesamum alatum</name>
    <dbReference type="NCBI Taxonomy" id="300844"/>
    <lineage>
        <taxon>Eukaryota</taxon>
        <taxon>Viridiplantae</taxon>
        <taxon>Streptophyta</taxon>
        <taxon>Embryophyta</taxon>
        <taxon>Tracheophyta</taxon>
        <taxon>Spermatophyta</taxon>
        <taxon>Magnoliopsida</taxon>
        <taxon>eudicotyledons</taxon>
        <taxon>Gunneridae</taxon>
        <taxon>Pentapetalae</taxon>
        <taxon>asterids</taxon>
        <taxon>lamiids</taxon>
        <taxon>Lamiales</taxon>
        <taxon>Pedaliaceae</taxon>
        <taxon>Sesamum</taxon>
    </lineage>
</organism>
<protein>
    <recommendedName>
        <fullName evidence="2">Protein TIFY</fullName>
    </recommendedName>
    <alternativeName>
        <fullName evidence="2">Jasmonate ZIM domain-containing protein</fullName>
    </alternativeName>
</protein>
<feature type="compositionally biased region" description="Polar residues" evidence="3">
    <location>
        <begin position="268"/>
        <end position="282"/>
    </location>
</feature>
<comment type="caution">
    <text evidence="5">The sequence shown here is derived from an EMBL/GenBank/DDBJ whole genome shotgun (WGS) entry which is preliminary data.</text>
</comment>
<evidence type="ECO:0000313" key="5">
    <source>
        <dbReference type="EMBL" id="KAK4413738.1"/>
    </source>
</evidence>
<dbReference type="Proteomes" id="UP001293254">
    <property type="component" value="Unassembled WGS sequence"/>
</dbReference>
<comment type="domain">
    <text evidence="2">The jas domain is required for interaction with COI1.</text>
</comment>
<feature type="compositionally biased region" description="Polar residues" evidence="3">
    <location>
        <begin position="69"/>
        <end position="79"/>
    </location>
</feature>
<dbReference type="AlphaFoldDB" id="A0AAE1XKW9"/>
<keyword evidence="2" id="KW-1184">Jasmonic acid signaling pathway</keyword>
<gene>
    <name evidence="5" type="ORF">Salat_2786600</name>
</gene>
<comment type="function">
    <text evidence="2">Repressor of jasmonate responses.</text>
</comment>
<dbReference type="GO" id="GO:0009611">
    <property type="term" value="P:response to wounding"/>
    <property type="evidence" value="ECO:0007669"/>
    <property type="project" value="UniProtKB-UniRule"/>
</dbReference>
<dbReference type="GO" id="GO:0005634">
    <property type="term" value="C:nucleus"/>
    <property type="evidence" value="ECO:0007669"/>
    <property type="project" value="UniProtKB-SubCell"/>
</dbReference>
<evidence type="ECO:0000256" key="1">
    <source>
        <dbReference type="ARBA" id="ARBA00008614"/>
    </source>
</evidence>
<proteinExistence type="inferred from homology"/>
<keyword evidence="2" id="KW-0539">Nucleus</keyword>
<reference evidence="5" key="2">
    <citation type="journal article" date="2024" name="Plant">
        <title>Genomic evolution and insights into agronomic trait innovations of Sesamum species.</title>
        <authorList>
            <person name="Miao H."/>
            <person name="Wang L."/>
            <person name="Qu L."/>
            <person name="Liu H."/>
            <person name="Sun Y."/>
            <person name="Le M."/>
            <person name="Wang Q."/>
            <person name="Wei S."/>
            <person name="Zheng Y."/>
            <person name="Lin W."/>
            <person name="Duan Y."/>
            <person name="Cao H."/>
            <person name="Xiong S."/>
            <person name="Wang X."/>
            <person name="Wei L."/>
            <person name="Li C."/>
            <person name="Ma Q."/>
            <person name="Ju M."/>
            <person name="Zhao R."/>
            <person name="Li G."/>
            <person name="Mu C."/>
            <person name="Tian Q."/>
            <person name="Mei H."/>
            <person name="Zhang T."/>
            <person name="Gao T."/>
            <person name="Zhang H."/>
        </authorList>
    </citation>
    <scope>NUCLEOTIDE SEQUENCE</scope>
    <source>
        <strain evidence="5">3651</strain>
    </source>
</reference>
<feature type="region of interest" description="Disordered" evidence="3">
    <location>
        <begin position="57"/>
        <end position="109"/>
    </location>
</feature>
<evidence type="ECO:0000256" key="3">
    <source>
        <dbReference type="SAM" id="MobiDB-lite"/>
    </source>
</evidence>
<sequence length="282" mass="29966">MSSYRRIADGRRLGKAPEKSNFVQTSNLLSRYIKEKGSLRDLNLEIGGKVESLETIVKPGSSISPPPSATINKGKSAQPATDEHPPINSSINTVEHASHKLTSKEATTADPKPAQLTIFYSGKVLVFDDYPADKAREVMAFAKKGSSKMSYGILSNTLGEKPSPGGPVAVTAASSPRDGLPPRPQASSFNKGVGISPNTFKEKPNVATGGTVATSSEAEERVSSHPEANGSDLPIARRSSLHRFLEKRKDRAAGRGPYQVQEEGGAAASSSKGDEQQLQLKL</sequence>
<dbReference type="EMBL" id="JACGWO010000012">
    <property type="protein sequence ID" value="KAK4413738.1"/>
    <property type="molecule type" value="Genomic_DNA"/>
</dbReference>
<evidence type="ECO:0000259" key="4">
    <source>
        <dbReference type="PROSITE" id="PS51320"/>
    </source>
</evidence>
<dbReference type="InterPro" id="IPR040390">
    <property type="entry name" value="TIFY/JAZ"/>
</dbReference>
<dbReference type="GO" id="GO:0031347">
    <property type="term" value="P:regulation of defense response"/>
    <property type="evidence" value="ECO:0007669"/>
    <property type="project" value="UniProtKB-UniRule"/>
</dbReference>
<feature type="compositionally biased region" description="Basic and acidic residues" evidence="3">
    <location>
        <begin position="243"/>
        <end position="253"/>
    </location>
</feature>
<keyword evidence="6" id="KW-1185">Reference proteome</keyword>
<dbReference type="GO" id="GO:2000022">
    <property type="term" value="P:regulation of jasmonic acid mediated signaling pathway"/>
    <property type="evidence" value="ECO:0007669"/>
    <property type="project" value="UniProtKB-UniRule"/>
</dbReference>
<dbReference type="PROSITE" id="PS51320">
    <property type="entry name" value="TIFY"/>
    <property type="match status" value="1"/>
</dbReference>
<dbReference type="InterPro" id="IPR010399">
    <property type="entry name" value="Tify_dom"/>
</dbReference>